<keyword evidence="3" id="KW-0732">Signal</keyword>
<sequence>MNTSGTIRPFTLVCLFTLTLLVRAGVHQHRHPRLALSARDALADSGLTSASWIWDLGSSAGNVAFLKTFSSSVGKIASSATISFTAANSATLWVNGQPVGQSNDWKVAEVLSAALNASSNTFSVFAASGGSSPPAGFLAAIKVQYSDGSVDTVLSDSSWKSSANIPSDFPLPADTSRFTSATVAASFGSGAWGTAVNLTPPNPNVPTLVGGTWIWSTFDGEYAAPAGTVAFRKNVVTPNGKKAQSAAVLLTADNTFAFYVNGKYVGAPPFEANAVVESTAWGRAQQFSVGLNPASNTFTVIVTNFLNPTSGATSPAGLVASIRVVYADGSSDLLGTDPSWLNGPYTSVADFLAVPDSALVASFNVAAVGAWPWGSLSGVSDVLAAAVVPSAPFTESPASSGSQGNSNSSTGERSGLGLGVNSMSASVNSVSHRGASGAAVSSTVHSGSSAGSAFPTPGTDAGNFAPSSTVTSNSATHNNSTPVAAIVGAIASTLTLLFIGLAGSCWYRRRRTRLRRHLHSAGSSIIAPLNNASEAHNAQPVTSSLENDDSPSTTELPVGSILPFLLPMEERAGQAPGPSHNSPTAKAERELMSSRAIEASISTDTPPSLHTNNLQLEEAYFSDAEPDTRPPPSYYTE</sequence>
<keyword evidence="2" id="KW-0812">Transmembrane</keyword>
<dbReference type="AlphaFoldDB" id="A0AAW0D1F8"/>
<organism evidence="4 5">
    <name type="scientific">Favolaschia claudopus</name>
    <dbReference type="NCBI Taxonomy" id="2862362"/>
    <lineage>
        <taxon>Eukaryota</taxon>
        <taxon>Fungi</taxon>
        <taxon>Dikarya</taxon>
        <taxon>Basidiomycota</taxon>
        <taxon>Agaricomycotina</taxon>
        <taxon>Agaricomycetes</taxon>
        <taxon>Agaricomycetidae</taxon>
        <taxon>Agaricales</taxon>
        <taxon>Marasmiineae</taxon>
        <taxon>Mycenaceae</taxon>
        <taxon>Favolaschia</taxon>
    </lineage>
</organism>
<feature type="region of interest" description="Disordered" evidence="1">
    <location>
        <begin position="571"/>
        <end position="610"/>
    </location>
</feature>
<feature type="compositionally biased region" description="Polar residues" evidence="1">
    <location>
        <begin position="600"/>
        <end position="610"/>
    </location>
</feature>
<feature type="compositionally biased region" description="Polar residues" evidence="1">
    <location>
        <begin position="465"/>
        <end position="477"/>
    </location>
</feature>
<evidence type="ECO:0000313" key="5">
    <source>
        <dbReference type="Proteomes" id="UP001362999"/>
    </source>
</evidence>
<evidence type="ECO:0000313" key="4">
    <source>
        <dbReference type="EMBL" id="KAK7044793.1"/>
    </source>
</evidence>
<feature type="compositionally biased region" description="Low complexity" evidence="1">
    <location>
        <begin position="440"/>
        <end position="453"/>
    </location>
</feature>
<keyword evidence="2" id="KW-0472">Membrane</keyword>
<feature type="region of interest" description="Disordered" evidence="1">
    <location>
        <begin position="440"/>
        <end position="477"/>
    </location>
</feature>
<dbReference type="Proteomes" id="UP001362999">
    <property type="component" value="Unassembled WGS sequence"/>
</dbReference>
<comment type="caution">
    <text evidence="4">The sequence shown here is derived from an EMBL/GenBank/DDBJ whole genome shotgun (WGS) entry which is preliminary data.</text>
</comment>
<accession>A0AAW0D1F8</accession>
<dbReference type="Gene3D" id="2.60.120.260">
    <property type="entry name" value="Galactose-binding domain-like"/>
    <property type="match status" value="2"/>
</dbReference>
<feature type="compositionally biased region" description="Low complexity" evidence="1">
    <location>
        <begin position="399"/>
        <end position="409"/>
    </location>
</feature>
<feature type="chain" id="PRO_5043945474" evidence="3">
    <location>
        <begin position="25"/>
        <end position="637"/>
    </location>
</feature>
<feature type="transmembrane region" description="Helical" evidence="2">
    <location>
        <begin position="483"/>
        <end position="507"/>
    </location>
</feature>
<evidence type="ECO:0000256" key="2">
    <source>
        <dbReference type="SAM" id="Phobius"/>
    </source>
</evidence>
<feature type="region of interest" description="Disordered" evidence="1">
    <location>
        <begin position="530"/>
        <end position="554"/>
    </location>
</feature>
<keyword evidence="2" id="KW-1133">Transmembrane helix</keyword>
<keyword evidence="5" id="KW-1185">Reference proteome</keyword>
<name>A0AAW0D1F8_9AGAR</name>
<gene>
    <name evidence="4" type="ORF">R3P38DRAFT_3177029</name>
</gene>
<evidence type="ECO:0000256" key="3">
    <source>
        <dbReference type="SAM" id="SignalP"/>
    </source>
</evidence>
<feature type="region of interest" description="Disordered" evidence="1">
    <location>
        <begin position="394"/>
        <end position="415"/>
    </location>
</feature>
<dbReference type="EMBL" id="JAWWNJ010000011">
    <property type="protein sequence ID" value="KAK7044793.1"/>
    <property type="molecule type" value="Genomic_DNA"/>
</dbReference>
<protein>
    <submittedName>
        <fullName evidence="4">Uncharacterized protein</fullName>
    </submittedName>
</protein>
<proteinExistence type="predicted"/>
<evidence type="ECO:0000256" key="1">
    <source>
        <dbReference type="SAM" id="MobiDB-lite"/>
    </source>
</evidence>
<feature type="signal peptide" evidence="3">
    <location>
        <begin position="1"/>
        <end position="24"/>
    </location>
</feature>
<reference evidence="4 5" key="1">
    <citation type="journal article" date="2024" name="J Genomics">
        <title>Draft genome sequencing and assembly of Favolaschia claudopus CIRM-BRFM 2984 isolated from oak limbs.</title>
        <authorList>
            <person name="Navarro D."/>
            <person name="Drula E."/>
            <person name="Chaduli D."/>
            <person name="Cazenave R."/>
            <person name="Ahrendt S."/>
            <person name="Wang J."/>
            <person name="Lipzen A."/>
            <person name="Daum C."/>
            <person name="Barry K."/>
            <person name="Grigoriev I.V."/>
            <person name="Favel A."/>
            <person name="Rosso M.N."/>
            <person name="Martin F."/>
        </authorList>
    </citation>
    <scope>NUCLEOTIDE SEQUENCE [LARGE SCALE GENOMIC DNA]</scope>
    <source>
        <strain evidence="4 5">CIRM-BRFM 2984</strain>
    </source>
</reference>